<keyword evidence="2" id="KW-0472">Membrane</keyword>
<dbReference type="InterPro" id="IPR046529">
    <property type="entry name" value="DUF6594"/>
</dbReference>
<evidence type="ECO:0000313" key="4">
    <source>
        <dbReference type="EMBL" id="KAF2821076.1"/>
    </source>
</evidence>
<evidence type="ECO:0000256" key="1">
    <source>
        <dbReference type="SAM" id="MobiDB-lite"/>
    </source>
</evidence>
<dbReference type="EMBL" id="MU006238">
    <property type="protein sequence ID" value="KAF2821076.1"/>
    <property type="molecule type" value="Genomic_DNA"/>
</dbReference>
<reference evidence="4" key="1">
    <citation type="journal article" date="2020" name="Stud. Mycol.">
        <title>101 Dothideomycetes genomes: a test case for predicting lifestyles and emergence of pathogens.</title>
        <authorList>
            <person name="Haridas S."/>
            <person name="Albert R."/>
            <person name="Binder M."/>
            <person name="Bloem J."/>
            <person name="Labutti K."/>
            <person name="Salamov A."/>
            <person name="Andreopoulos B."/>
            <person name="Baker S."/>
            <person name="Barry K."/>
            <person name="Bills G."/>
            <person name="Bluhm B."/>
            <person name="Cannon C."/>
            <person name="Castanera R."/>
            <person name="Culley D."/>
            <person name="Daum C."/>
            <person name="Ezra D."/>
            <person name="Gonzalez J."/>
            <person name="Henrissat B."/>
            <person name="Kuo A."/>
            <person name="Liang C."/>
            <person name="Lipzen A."/>
            <person name="Lutzoni F."/>
            <person name="Magnuson J."/>
            <person name="Mondo S."/>
            <person name="Nolan M."/>
            <person name="Ohm R."/>
            <person name="Pangilinan J."/>
            <person name="Park H.-J."/>
            <person name="Ramirez L."/>
            <person name="Alfaro M."/>
            <person name="Sun H."/>
            <person name="Tritt A."/>
            <person name="Yoshinaga Y."/>
            <person name="Zwiers L.-H."/>
            <person name="Turgeon B."/>
            <person name="Goodwin S."/>
            <person name="Spatafora J."/>
            <person name="Crous P."/>
            <person name="Grigoriev I."/>
        </authorList>
    </citation>
    <scope>NUCLEOTIDE SEQUENCE</scope>
    <source>
        <strain evidence="4">CBS 113818</strain>
    </source>
</reference>
<keyword evidence="2" id="KW-1133">Transmembrane helix</keyword>
<dbReference type="PANTHER" id="PTHR34502:SF3">
    <property type="entry name" value="DUF6594 DOMAIN-CONTAINING PROTEIN"/>
    <property type="match status" value="1"/>
</dbReference>
<accession>A0A6A6ZJA8</accession>
<dbReference type="PANTHER" id="PTHR34502">
    <property type="entry name" value="DUF6594 DOMAIN-CONTAINING PROTEIN-RELATED"/>
    <property type="match status" value="1"/>
</dbReference>
<organism evidence="4 5">
    <name type="scientific">Ophiobolus disseminans</name>
    <dbReference type="NCBI Taxonomy" id="1469910"/>
    <lineage>
        <taxon>Eukaryota</taxon>
        <taxon>Fungi</taxon>
        <taxon>Dikarya</taxon>
        <taxon>Ascomycota</taxon>
        <taxon>Pezizomycotina</taxon>
        <taxon>Dothideomycetes</taxon>
        <taxon>Pleosporomycetidae</taxon>
        <taxon>Pleosporales</taxon>
        <taxon>Pleosporineae</taxon>
        <taxon>Phaeosphaeriaceae</taxon>
        <taxon>Ophiobolus</taxon>
    </lineage>
</organism>
<name>A0A6A6ZJA8_9PLEO</name>
<feature type="transmembrane region" description="Helical" evidence="2">
    <location>
        <begin position="319"/>
        <end position="340"/>
    </location>
</feature>
<dbReference type="OrthoDB" id="3533814at2759"/>
<feature type="compositionally biased region" description="Polar residues" evidence="1">
    <location>
        <begin position="19"/>
        <end position="30"/>
    </location>
</feature>
<feature type="transmembrane region" description="Helical" evidence="2">
    <location>
        <begin position="291"/>
        <end position="313"/>
    </location>
</feature>
<evidence type="ECO:0000313" key="5">
    <source>
        <dbReference type="Proteomes" id="UP000799424"/>
    </source>
</evidence>
<evidence type="ECO:0000259" key="3">
    <source>
        <dbReference type="Pfam" id="PF20237"/>
    </source>
</evidence>
<sequence>MDSPNGAEVPKSLMENGRHTSYSSNNSTVCGNDFEKDIESQQIKPAERSLSNLFGLSSPVVSANLEDIDEEDLADSEMGEKVDVSAMDYQRIDDHPNGYPRFAAFMNSDENFLMCRKYSFLHNRVLLYRQDELRELEQELLDMDKTVHKQDPIKLQCRTREEKVGLEADKCQRGALINKIDDKLREYNDIVQRTRAFATLQRATERNYTSVRNWVDQSAPLEQNEASTFNKDRDFVSIIDAKEGSWFDGRVENLLSNFGGPITQRLFISKRDRSSTSNKLVRLYSKKRIDVFSRLIITFLAVVLLMAPVIALFSTREDSHIKILIIFLFTMAFSVALSLCTKAKRHEVFAATAA</sequence>
<feature type="domain" description="DUF6594" evidence="3">
    <location>
        <begin position="99"/>
        <end position="354"/>
    </location>
</feature>
<gene>
    <name evidence="4" type="ORF">CC86DRAFT_411384</name>
</gene>
<protein>
    <recommendedName>
        <fullName evidence="3">DUF6594 domain-containing protein</fullName>
    </recommendedName>
</protein>
<dbReference type="Pfam" id="PF20237">
    <property type="entry name" value="DUF6594"/>
    <property type="match status" value="1"/>
</dbReference>
<feature type="region of interest" description="Disordered" evidence="1">
    <location>
        <begin position="1"/>
        <end position="31"/>
    </location>
</feature>
<evidence type="ECO:0000256" key="2">
    <source>
        <dbReference type="SAM" id="Phobius"/>
    </source>
</evidence>
<proteinExistence type="predicted"/>
<keyword evidence="2" id="KW-0812">Transmembrane</keyword>
<keyword evidence="5" id="KW-1185">Reference proteome</keyword>
<dbReference type="AlphaFoldDB" id="A0A6A6ZJA8"/>
<dbReference type="Proteomes" id="UP000799424">
    <property type="component" value="Unassembled WGS sequence"/>
</dbReference>